<dbReference type="EMBL" id="JBHRSU010000005">
    <property type="protein sequence ID" value="MFC3100307.1"/>
    <property type="molecule type" value="Genomic_DNA"/>
</dbReference>
<keyword evidence="4" id="KW-1185">Reference proteome</keyword>
<dbReference type="Proteomes" id="UP001595378">
    <property type="component" value="Unassembled WGS sequence"/>
</dbReference>
<evidence type="ECO:0000313" key="3">
    <source>
        <dbReference type="EMBL" id="MFC3100307.1"/>
    </source>
</evidence>
<feature type="region of interest" description="Disordered" evidence="1">
    <location>
        <begin position="169"/>
        <end position="188"/>
    </location>
</feature>
<keyword evidence="2" id="KW-0732">Signal</keyword>
<accession>A0ABV7EFF4</accession>
<gene>
    <name evidence="3" type="ORF">ACFODK_05310</name>
</gene>
<protein>
    <submittedName>
        <fullName evidence="3">Uncharacterized protein</fullName>
    </submittedName>
</protein>
<dbReference type="RefSeq" id="WP_336917568.1">
    <property type="nucleotide sequence ID" value="NZ_JBANRN010000002.1"/>
</dbReference>
<organism evidence="3 4">
    <name type="scientific">Alteraurantiacibacter lauratis</name>
    <dbReference type="NCBI Taxonomy" id="2054627"/>
    <lineage>
        <taxon>Bacteria</taxon>
        <taxon>Pseudomonadati</taxon>
        <taxon>Pseudomonadota</taxon>
        <taxon>Alphaproteobacteria</taxon>
        <taxon>Sphingomonadales</taxon>
        <taxon>Erythrobacteraceae</taxon>
        <taxon>Alteraurantiacibacter</taxon>
    </lineage>
</organism>
<proteinExistence type="predicted"/>
<evidence type="ECO:0000313" key="4">
    <source>
        <dbReference type="Proteomes" id="UP001595378"/>
    </source>
</evidence>
<reference evidence="4" key="1">
    <citation type="journal article" date="2019" name="Int. J. Syst. Evol. Microbiol.">
        <title>The Global Catalogue of Microorganisms (GCM) 10K type strain sequencing project: providing services to taxonomists for standard genome sequencing and annotation.</title>
        <authorList>
            <consortium name="The Broad Institute Genomics Platform"/>
            <consortium name="The Broad Institute Genome Sequencing Center for Infectious Disease"/>
            <person name="Wu L."/>
            <person name="Ma J."/>
        </authorList>
    </citation>
    <scope>NUCLEOTIDE SEQUENCE [LARGE SCALE GENOMIC DNA]</scope>
    <source>
        <strain evidence="4">KCTC 52606</strain>
    </source>
</reference>
<comment type="caution">
    <text evidence="3">The sequence shown here is derived from an EMBL/GenBank/DDBJ whole genome shotgun (WGS) entry which is preliminary data.</text>
</comment>
<evidence type="ECO:0000256" key="2">
    <source>
        <dbReference type="SAM" id="SignalP"/>
    </source>
</evidence>
<name>A0ABV7EFF4_9SPHN</name>
<evidence type="ECO:0000256" key="1">
    <source>
        <dbReference type="SAM" id="MobiDB-lite"/>
    </source>
</evidence>
<feature type="signal peptide" evidence="2">
    <location>
        <begin position="1"/>
        <end position="22"/>
    </location>
</feature>
<feature type="chain" id="PRO_5046398287" evidence="2">
    <location>
        <begin position="23"/>
        <end position="210"/>
    </location>
</feature>
<sequence>MKSGIVGMAALLLAGALAPVQAQDGAACELHVFPTVEGQAVTTGWLSGLGVIGAVAEAAANEDRNVSDAEYLRDALGPRFQVAAFQTIDLATSVGMPAGTQVIYETPIADRDVTTEVRTRLTESTAACYAELIVTQNLYAKRAIYGRSLNNRFIFKDFRNGVTQAQMVRGRGGNGLSQFPPETPEGRDAADADLRQAFLANFNEYAARFQ</sequence>